<name>A0ABX0RGK8_9GAMM</name>
<feature type="region of interest" description="Disordered" evidence="1">
    <location>
        <begin position="664"/>
        <end position="700"/>
    </location>
</feature>
<reference evidence="4 5" key="1">
    <citation type="journal article" date="2019" name="bioRxiv">
        <title>Bacteria contribute to plant secondary compound degradation in a generalist herbivore system.</title>
        <authorList>
            <person name="Francoeur C.B."/>
            <person name="Khadempour L."/>
            <person name="Moreira-Soto R.D."/>
            <person name="Gotting K."/>
            <person name="Book A.J."/>
            <person name="Pinto-Tomas A.A."/>
            <person name="Keefover-Ring K."/>
            <person name="Currie C.R."/>
        </authorList>
    </citation>
    <scope>NUCLEOTIDE SEQUENCE [LARGE SCALE GENOMIC DNA]</scope>
    <source>
        <strain evidence="4">Acro-835</strain>
    </source>
</reference>
<evidence type="ECO:0000256" key="2">
    <source>
        <dbReference type="SAM" id="Phobius"/>
    </source>
</evidence>
<feature type="transmembrane region" description="Helical" evidence="2">
    <location>
        <begin position="57"/>
        <end position="75"/>
    </location>
</feature>
<dbReference type="Pfam" id="PF07916">
    <property type="entry name" value="TraG_N"/>
    <property type="match status" value="1"/>
</dbReference>
<dbReference type="NCBIfam" id="NF010295">
    <property type="entry name" value="PRK13735.1"/>
    <property type="match status" value="1"/>
</dbReference>
<organism evidence="4 5">
    <name type="scientific">Candidatus Pantoea multigeneris</name>
    <dbReference type="NCBI Taxonomy" id="2608357"/>
    <lineage>
        <taxon>Bacteria</taxon>
        <taxon>Pseudomonadati</taxon>
        <taxon>Pseudomonadota</taxon>
        <taxon>Gammaproteobacteria</taxon>
        <taxon>Enterobacterales</taxon>
        <taxon>Erwiniaceae</taxon>
        <taxon>Pantoea</taxon>
    </lineage>
</organism>
<feature type="transmembrane region" description="Helical" evidence="2">
    <location>
        <begin position="333"/>
        <end position="353"/>
    </location>
</feature>
<keyword evidence="2" id="KW-0472">Membrane</keyword>
<dbReference type="RefSeq" id="WP_167017609.1">
    <property type="nucleotide sequence ID" value="NZ_VWXF01000011.1"/>
</dbReference>
<feature type="domain" description="TraG N-terminal Proteobacteria" evidence="3">
    <location>
        <begin position="7"/>
        <end position="452"/>
    </location>
</feature>
<accession>A0ABX0RGK8</accession>
<keyword evidence="5" id="KW-1185">Reference proteome</keyword>
<dbReference type="EMBL" id="VWXF01000011">
    <property type="protein sequence ID" value="NIF23929.1"/>
    <property type="molecule type" value="Genomic_DNA"/>
</dbReference>
<dbReference type="InterPro" id="IPR012931">
    <property type="entry name" value="TraG_N_Proteobacteria"/>
</dbReference>
<dbReference type="Proteomes" id="UP001515683">
    <property type="component" value="Unassembled WGS sequence"/>
</dbReference>
<sequence>MALDVWVVSQGGMITMGLNAVASLMENSGWRTIVWIAEFLGILMCAITYFRTHDLKVMFAWGLTFTLVTALLLTPKTTVVVNDLTDQTSVNRVDNVPLGLAVPLWLITGAGYTLASTYEDFFHFPDERAYTKTGMLFASKLMQDSFTVQSEDPSLTANMLDYTRNCVVPDVMLNQKYSFQDVMSSEDVQSVIFSNPSPLRGIYWRDGSGSTFMFCKDAAPKLKTLLQNESSNTGTTFLSHVARMIPGNTSPQAVYASQLAGSYNYFFDSSKSAQQILMQNIAVDGLRRGFNSYVKGMNDTASMVDIASEMSLSKLRLSHAVSYQIATEVLPQLHTVLMLFCICIFPVMVLALYVREVAWGVIKNYLNFMGSLMLWPVMFSIFNFAVNFSTQGSYHSTGPTLSNMNRMMETSSTTAGIAGWLMLSIPFLAFKLFTQLGQNFASLSSSFGSALAGAASGDSASVASGNIGVGNVQLDNINGHKTDLNYSRREGMSTVQLPNGAMKSVAQDGTNIYDALAGSSKLGVDLQFDKHLASAAQKMTRDSMAQTDSLMQGYNHSVQESGSQLRQFHEQYGNSDSTTLSSSTGMSITDAERVNKMQHVAQDYAERNHISLNQAYSELEDKSRSESANAGVRGQIGIDSNKSLLGKAGAWMTGVSGKADMHAGLEYTGRNGSTSQTSEGGQSGKDSSQTLSARESQDFSQGMDVLRNYSTTNSGQHTDNNASGLLTQVSSGITTSDSKYTQFTSSEAHTHELQAMASETQTLSAGARENLNQQFVGWVEKNSPQNAEAVLTNTADEGIAKQREALVDQFVGEKLQGRIDSDYAANAGKTGQGIGSPGNSAAAQYGGAYDSANSQIDKGVESKNINTGVKKDVEDQGLLVKDKYNETQRSLNESRDKNDTSQLERKVQYEQSNKDFTGNMGAAVRHQDETSLQVWPGKTYKDFLPDKDK</sequence>
<evidence type="ECO:0000259" key="3">
    <source>
        <dbReference type="Pfam" id="PF07916"/>
    </source>
</evidence>
<gene>
    <name evidence="4" type="primary">traG</name>
    <name evidence="4" type="ORF">F3J40_20320</name>
</gene>
<keyword evidence="2" id="KW-1133">Transmembrane helix</keyword>
<protein>
    <submittedName>
        <fullName evidence="4">Conjugal transfer mating pair stabilization protein TraG</fullName>
    </submittedName>
</protein>
<feature type="transmembrane region" description="Helical" evidence="2">
    <location>
        <begin position="95"/>
        <end position="115"/>
    </location>
</feature>
<feature type="transmembrane region" description="Helical" evidence="2">
    <location>
        <begin position="365"/>
        <end position="386"/>
    </location>
</feature>
<feature type="transmembrane region" description="Helical" evidence="2">
    <location>
        <begin position="414"/>
        <end position="433"/>
    </location>
</feature>
<proteinExistence type="predicted"/>
<evidence type="ECO:0000313" key="4">
    <source>
        <dbReference type="EMBL" id="NIF23929.1"/>
    </source>
</evidence>
<evidence type="ECO:0000313" key="5">
    <source>
        <dbReference type="Proteomes" id="UP001515683"/>
    </source>
</evidence>
<feature type="compositionally biased region" description="Polar residues" evidence="1">
    <location>
        <begin position="685"/>
        <end position="700"/>
    </location>
</feature>
<keyword evidence="2" id="KW-0812">Transmembrane</keyword>
<feature type="region of interest" description="Disordered" evidence="1">
    <location>
        <begin position="880"/>
        <end position="904"/>
    </location>
</feature>
<evidence type="ECO:0000256" key="1">
    <source>
        <dbReference type="SAM" id="MobiDB-lite"/>
    </source>
</evidence>
<comment type="caution">
    <text evidence="4">The sequence shown here is derived from an EMBL/GenBank/DDBJ whole genome shotgun (WGS) entry which is preliminary data.</text>
</comment>
<feature type="transmembrane region" description="Helical" evidence="2">
    <location>
        <begin position="32"/>
        <end position="50"/>
    </location>
</feature>